<dbReference type="InterPro" id="IPR001660">
    <property type="entry name" value="SAM"/>
</dbReference>
<dbReference type="GO" id="GO:0005737">
    <property type="term" value="C:cytoplasm"/>
    <property type="evidence" value="ECO:0007669"/>
    <property type="project" value="UniProtKB-SubCell"/>
</dbReference>
<keyword evidence="6 7" id="KW-0175">Coiled coil</keyword>
<dbReference type="InterPro" id="IPR037621">
    <property type="entry name" value="LIP-1_SAM_2"/>
</dbReference>
<keyword evidence="3" id="KW-0963">Cytoplasm</keyword>
<evidence type="ECO:0000256" key="6">
    <source>
        <dbReference type="ARBA" id="ARBA00023054"/>
    </source>
</evidence>
<evidence type="ECO:0000256" key="3">
    <source>
        <dbReference type="ARBA" id="ARBA00022490"/>
    </source>
</evidence>
<dbReference type="ExpressionAtlas" id="F6TQ77">
    <property type="expression patterns" value="baseline"/>
</dbReference>
<feature type="coiled-coil region" evidence="7">
    <location>
        <begin position="476"/>
        <end position="510"/>
    </location>
</feature>
<reference evidence="10" key="1">
    <citation type="journal article" date="2010" name="Science">
        <title>The genome of the Western clawed frog Xenopus tropicalis.</title>
        <authorList>
            <person name="Hellsten U."/>
            <person name="Harland R.M."/>
            <person name="Gilchrist M.J."/>
            <person name="Hendrix D."/>
            <person name="Jurka J."/>
            <person name="Kapitonov V."/>
            <person name="Ovcharenko I."/>
            <person name="Putnam N.H."/>
            <person name="Shu S."/>
            <person name="Taher L."/>
            <person name="Blitz I.L."/>
            <person name="Blumberg B."/>
            <person name="Dichmann D.S."/>
            <person name="Dubchak I."/>
            <person name="Amaya E."/>
            <person name="Detter J.C."/>
            <person name="Fletcher R."/>
            <person name="Gerhard D.S."/>
            <person name="Goodstein D."/>
            <person name="Graves T."/>
            <person name="Grigoriev I.V."/>
            <person name="Grimwood J."/>
            <person name="Kawashima T."/>
            <person name="Lindquist E."/>
            <person name="Lucas S.M."/>
            <person name="Mead P.E."/>
            <person name="Mitros T."/>
            <person name="Ogino H."/>
            <person name="Ohta Y."/>
            <person name="Poliakov A.V."/>
            <person name="Pollet N."/>
            <person name="Robert J."/>
            <person name="Salamov A."/>
            <person name="Sater A.K."/>
            <person name="Schmutz J."/>
            <person name="Terry A."/>
            <person name="Vize P.D."/>
            <person name="Warren W.C."/>
            <person name="Wells D."/>
            <person name="Wills A."/>
            <person name="Wilson R.K."/>
            <person name="Zimmerman L.B."/>
            <person name="Zorn A.M."/>
            <person name="Grainger R."/>
            <person name="Grammer T."/>
            <person name="Khokha M.K."/>
            <person name="Richardson P.M."/>
            <person name="Rokhsar D.S."/>
        </authorList>
    </citation>
    <scope>NUCLEOTIDE SEQUENCE [LARGE SCALE GENOMIC DNA]</scope>
    <source>
        <strain evidence="10">Nigerian</strain>
    </source>
</reference>
<reference evidence="10" key="2">
    <citation type="submission" date="2011-06" db="UniProtKB">
        <authorList>
            <consortium name="Ensembl"/>
        </authorList>
    </citation>
    <scope>IDENTIFICATION</scope>
</reference>
<dbReference type="InterPro" id="IPR013761">
    <property type="entry name" value="SAM/pointed_sf"/>
</dbReference>
<evidence type="ECO:0000313" key="10">
    <source>
        <dbReference type="Ensembl" id="ENSXETP00000008270"/>
    </source>
</evidence>
<evidence type="ECO:0000259" key="9">
    <source>
        <dbReference type="PROSITE" id="PS50105"/>
    </source>
</evidence>
<comment type="similarity">
    <text evidence="2">Belongs to the liprin family. Liprin-alpha subfamily.</text>
</comment>
<dbReference type="Pfam" id="PF00536">
    <property type="entry name" value="SAM_1"/>
    <property type="match status" value="1"/>
</dbReference>
<accession>F6TQ77</accession>
<keyword evidence="5" id="KW-0677">Repeat</keyword>
<proteinExistence type="inferred from homology"/>
<evidence type="ECO:0000256" key="4">
    <source>
        <dbReference type="ARBA" id="ARBA00022553"/>
    </source>
</evidence>
<feature type="region of interest" description="Disordered" evidence="8">
    <location>
        <begin position="423"/>
        <end position="446"/>
    </location>
</feature>
<protein>
    <recommendedName>
        <fullName evidence="9">SAM domain-containing protein</fullName>
    </recommendedName>
</protein>
<dbReference type="Bgee" id="ENSXETG00000003798">
    <property type="expression patterns" value="Expressed in 2-cell stage embryo and 13 other cell types or tissues"/>
</dbReference>
<feature type="coiled-coil region" evidence="7">
    <location>
        <begin position="634"/>
        <end position="668"/>
    </location>
</feature>
<dbReference type="SMART" id="SM00454">
    <property type="entry name" value="SAM"/>
    <property type="match status" value="3"/>
</dbReference>
<comment type="subcellular location">
    <subcellularLocation>
        <location evidence="1">Cytoplasm</location>
    </subcellularLocation>
</comment>
<feature type="compositionally biased region" description="Low complexity" evidence="8">
    <location>
        <begin position="788"/>
        <end position="801"/>
    </location>
</feature>
<dbReference type="CDD" id="cd09565">
    <property type="entry name" value="SAM_liprin-alpha1_2_3_4_repeat2"/>
    <property type="match status" value="1"/>
</dbReference>
<evidence type="ECO:0000256" key="2">
    <source>
        <dbReference type="ARBA" id="ARBA00007026"/>
    </source>
</evidence>
<dbReference type="InterPro" id="IPR029515">
    <property type="entry name" value="Liprin"/>
</dbReference>
<dbReference type="AlphaFoldDB" id="F6TQ77"/>
<feature type="compositionally biased region" description="Polar residues" evidence="8">
    <location>
        <begin position="778"/>
        <end position="787"/>
    </location>
</feature>
<dbReference type="InterPro" id="IPR057892">
    <property type="entry name" value="LIP-1_CC2"/>
</dbReference>
<dbReference type="PROSITE" id="PS50105">
    <property type="entry name" value="SAM_DOMAIN"/>
    <property type="match status" value="3"/>
</dbReference>
<dbReference type="CDD" id="cd09562">
    <property type="entry name" value="SAM_liprin-alpha1_2_3_4_repeat1"/>
    <property type="match status" value="1"/>
</dbReference>
<dbReference type="GeneTree" id="ENSGT01050000244900"/>
<feature type="region of interest" description="Disordered" evidence="8">
    <location>
        <begin position="681"/>
        <end position="756"/>
    </location>
</feature>
<dbReference type="Pfam" id="PF07647">
    <property type="entry name" value="SAM_2"/>
    <property type="match status" value="1"/>
</dbReference>
<dbReference type="SUPFAM" id="SSF47769">
    <property type="entry name" value="SAM/Pointed domain"/>
    <property type="match status" value="3"/>
</dbReference>
<feature type="coiled-coil region" evidence="7">
    <location>
        <begin position="61"/>
        <end position="131"/>
    </location>
</feature>
<dbReference type="PANTHER" id="PTHR12587:SF15">
    <property type="entry name" value="LIPRIN-ALPHA-1"/>
    <property type="match status" value="1"/>
</dbReference>
<dbReference type="SUPFAM" id="SSF57997">
    <property type="entry name" value="Tropomyosin"/>
    <property type="match status" value="1"/>
</dbReference>
<feature type="compositionally biased region" description="Low complexity" evidence="8">
    <location>
        <begin position="1174"/>
        <end position="1191"/>
    </location>
</feature>
<feature type="domain" description="SAM" evidence="9">
    <location>
        <begin position="884"/>
        <end position="950"/>
    </location>
</feature>
<dbReference type="InterPro" id="IPR037620">
    <property type="entry name" value="LIP-1_SAM_1"/>
</dbReference>
<dbReference type="PANTHER" id="PTHR12587">
    <property type="entry name" value="LAR INTERACTING PROTEIN LIP -RELATED PROTEIN"/>
    <property type="match status" value="1"/>
</dbReference>
<name>F6TQ77_XENTR</name>
<evidence type="ECO:0000256" key="7">
    <source>
        <dbReference type="SAM" id="Coils"/>
    </source>
</evidence>
<feature type="region of interest" description="Disordered" evidence="8">
    <location>
        <begin position="776"/>
        <end position="863"/>
    </location>
</feature>
<sequence>MMCEVMPTISEAEMPSGGNGGHGSGSPLQADSDSHFEQLMVSMLEERDRLLDTLRETQESLALSQSKFQEASHERDSLQRQLNTALPQEFAALTKELNICREQLLEREEEIAELKAERNNTRLLLEHLECLVSRHERSLRMTVVKRQAQSPAGVSSEVEVLKALKSLFEHHKALDEKVRERLRVALERCSLLEEELAVTHKELMISREQNNQKKIFNDGTADVNHEQENALNANGKRSSDCSINHNEDLSKVMELQDIIEKQTKEQVQMKERLAVLSNRVTELEEDLDTARKDLIKSEEMNSKLQRDVREAMAQKDDMEERITTLEKRYLAAQREATSVHDLNDKLENEIANKESALRQSEEKNRQIQERLELAEQKLQQTLRKAETLPEVEAELAQRVAALSKAEERHGNIEERLRQMESQLEEKNQELQRARQREKMNEEHNKRLSDTVDKLLSESNERLQLHLKERMASLEEKNSLIREVETAKKLIDEIQHEKDQLLLDIDTMRSETEQVRIRAASLHHSRPHLGSVPDFRFALAPSSMSDPHSDSYSSSLVLRRPQKGRLAALRDEPSKVQTLNEQDWERAQQASVLANVAQAFESDVDISDIEDDRETILSSVDLLSPCGQADAQTLAVMLQEQLDAINKEIRLIQEEKETTEQRAEEIESRVGSGSLDNLGRFRSITSIPPFTGGTSLAGSSPPGSGRSTPRRIPHSPAREVDRLGVMTLPPGTRDDSRDDKATIRCETSPPASPRSLRLGAVHKGALHTMSHEDIRDIRNSTGSQDGQVSNPSSSNSSQDSLNKAPKKKGIKSSIGRLFGKKEKGRPGQMGKEALGPGGIPEFENSSQESLGLSKLGGQTEKNRKLQKKHELLEEARRQGLPFAQWDGPTVVVWLELWVGMPAWYVAACRANVKSGAIMSALSDTEIQREIGISNPLHRLKLRLAIQEIMSLTSPSAPATSRTTLAYGDMNHEWIGNEWLPSLGLPQYRSYFMECLVDARMLDHLTKKDLRGQLKMVDSFHRNSFQCGIMSLRRLNYDRKELERKREECQNEIKDVLVWSNERLINWLESIGLKEYANNLLESGVHGALVALDETFDHNTLALLLQIPTQNTTARAMLEREFNNLLIRGTDRRFDDDDDKSFRRAPSWRKKFRPKDVRGLSAGSAETLPANFRVNSSMSSMSSMSSPSMQPKKMQMDGTRFNSSVLSVP</sequence>
<organism evidence="10">
    <name type="scientific">Xenopus tropicalis</name>
    <name type="common">Western clawed frog</name>
    <name type="synonym">Silurana tropicalis</name>
    <dbReference type="NCBI Taxonomy" id="8364"/>
    <lineage>
        <taxon>Eukaryota</taxon>
        <taxon>Metazoa</taxon>
        <taxon>Chordata</taxon>
        <taxon>Craniata</taxon>
        <taxon>Vertebrata</taxon>
        <taxon>Euteleostomi</taxon>
        <taxon>Amphibia</taxon>
        <taxon>Batrachia</taxon>
        <taxon>Anura</taxon>
        <taxon>Pipoidea</taxon>
        <taxon>Pipidae</taxon>
        <taxon>Xenopodinae</taxon>
        <taxon>Xenopus</taxon>
        <taxon>Silurana</taxon>
    </lineage>
</organism>
<keyword evidence="4" id="KW-0597">Phosphoprotein</keyword>
<dbReference type="eggNOG" id="KOG0249">
    <property type="taxonomic scope" value="Eukaryota"/>
</dbReference>
<dbReference type="InterPro" id="IPR037622">
    <property type="entry name" value="LIP-1_SAM_3"/>
</dbReference>
<evidence type="ECO:0000256" key="5">
    <source>
        <dbReference type="ARBA" id="ARBA00022737"/>
    </source>
</evidence>
<dbReference type="Pfam" id="PF25526">
    <property type="entry name" value="LIP-1"/>
    <property type="match status" value="1"/>
</dbReference>
<evidence type="ECO:0000256" key="8">
    <source>
        <dbReference type="SAM" id="MobiDB-lite"/>
    </source>
</evidence>
<feature type="compositionally biased region" description="Basic and acidic residues" evidence="8">
    <location>
        <begin position="731"/>
        <end position="742"/>
    </location>
</feature>
<dbReference type="Gene3D" id="1.10.150.50">
    <property type="entry name" value="Transcription Factor, Ets-1"/>
    <property type="match status" value="3"/>
</dbReference>
<dbReference type="FunFam" id="1.10.150.50:FF:000004">
    <property type="entry name" value="PTPRF interacting protein alpha 1"/>
    <property type="match status" value="1"/>
</dbReference>
<feature type="compositionally biased region" description="Polar residues" evidence="8">
    <location>
        <begin position="1198"/>
        <end position="1207"/>
    </location>
</feature>
<dbReference type="Xenbase" id="XB-GENE-984553">
    <property type="gene designation" value="ppfia1"/>
</dbReference>
<feature type="compositionally biased region" description="Low complexity" evidence="8">
    <location>
        <begin position="690"/>
        <end position="706"/>
    </location>
</feature>
<gene>
    <name evidence="10" type="primary">ppfia1</name>
</gene>
<feature type="region of interest" description="Disordered" evidence="8">
    <location>
        <begin position="1169"/>
        <end position="1207"/>
    </location>
</feature>
<feature type="domain" description="SAM" evidence="9">
    <location>
        <begin position="1057"/>
        <end position="1126"/>
    </location>
</feature>
<dbReference type="CDD" id="cd09568">
    <property type="entry name" value="SAM_liprin-alpha1_2_3_4_repeat3"/>
    <property type="match status" value="1"/>
</dbReference>
<feature type="region of interest" description="Disordered" evidence="8">
    <location>
        <begin position="1"/>
        <end position="31"/>
    </location>
</feature>
<feature type="domain" description="SAM" evidence="9">
    <location>
        <begin position="976"/>
        <end position="1033"/>
    </location>
</feature>
<evidence type="ECO:0000256" key="1">
    <source>
        <dbReference type="ARBA" id="ARBA00004496"/>
    </source>
</evidence>
<dbReference type="FunFam" id="1.10.150.50:FF:000003">
    <property type="entry name" value="liprin-alpha-2 isoform X1"/>
    <property type="match status" value="1"/>
</dbReference>
<dbReference type="Ensembl" id="ENSXETT00000008270">
    <property type="protein sequence ID" value="ENSXETP00000008270"/>
    <property type="gene ID" value="ENSXETG00000003798"/>
</dbReference>